<evidence type="ECO:0000313" key="2">
    <source>
        <dbReference type="Proteomes" id="UP000824533"/>
    </source>
</evidence>
<keyword evidence="2" id="KW-1185">Reference proteome</keyword>
<evidence type="ECO:0000313" key="1">
    <source>
        <dbReference type="EMBL" id="KAJ0183647.1"/>
    </source>
</evidence>
<sequence length="95" mass="10485">MARRFYYFRVGEVSIEMEPFEDEQESCSTHTDFGFSVAWCAGQNCHKKSASTGGGSFTTKSTSCEKMPSKTGSTASWSVAKKVNLHAFITVQNEP</sequence>
<dbReference type="EMBL" id="CM034387">
    <property type="protein sequence ID" value="KAJ0183647.1"/>
    <property type="molecule type" value="Genomic_DNA"/>
</dbReference>
<dbReference type="Proteomes" id="UP000824533">
    <property type="component" value="Linkage Group LG01"/>
</dbReference>
<protein>
    <submittedName>
        <fullName evidence="1">Uncharacterized protein</fullName>
    </submittedName>
</protein>
<gene>
    <name evidence="1" type="ORF">K1T71_000070</name>
</gene>
<comment type="caution">
    <text evidence="1">The sequence shown here is derived from an EMBL/GenBank/DDBJ whole genome shotgun (WGS) entry which is preliminary data.</text>
</comment>
<organism evidence="1 2">
    <name type="scientific">Dendrolimus kikuchii</name>
    <dbReference type="NCBI Taxonomy" id="765133"/>
    <lineage>
        <taxon>Eukaryota</taxon>
        <taxon>Metazoa</taxon>
        <taxon>Ecdysozoa</taxon>
        <taxon>Arthropoda</taxon>
        <taxon>Hexapoda</taxon>
        <taxon>Insecta</taxon>
        <taxon>Pterygota</taxon>
        <taxon>Neoptera</taxon>
        <taxon>Endopterygota</taxon>
        <taxon>Lepidoptera</taxon>
        <taxon>Glossata</taxon>
        <taxon>Ditrysia</taxon>
        <taxon>Bombycoidea</taxon>
        <taxon>Lasiocampidae</taxon>
        <taxon>Dendrolimus</taxon>
    </lineage>
</organism>
<reference evidence="1 2" key="1">
    <citation type="journal article" date="2021" name="Front. Genet.">
        <title>Chromosome-Level Genome Assembly Reveals Significant Gene Expansion in the Toll and IMD Signaling Pathways of Dendrolimus kikuchii.</title>
        <authorList>
            <person name="Zhou J."/>
            <person name="Wu P."/>
            <person name="Xiong Z."/>
            <person name="Liu N."/>
            <person name="Zhao N."/>
            <person name="Ji M."/>
            <person name="Qiu Y."/>
            <person name="Yang B."/>
        </authorList>
    </citation>
    <scope>NUCLEOTIDE SEQUENCE [LARGE SCALE GENOMIC DNA]</scope>
    <source>
        <strain evidence="1">Ann1</strain>
    </source>
</reference>
<accession>A0ACC1DIC8</accession>
<name>A0ACC1DIC8_9NEOP</name>
<proteinExistence type="predicted"/>